<dbReference type="InParanoid" id="A0A0P0VPD7"/>
<protein>
    <submittedName>
        <fullName evidence="2">Os02g0744851 protein</fullName>
    </submittedName>
</protein>
<feature type="region of interest" description="Disordered" evidence="1">
    <location>
        <begin position="37"/>
        <end position="94"/>
    </location>
</feature>
<dbReference type="PaxDb" id="39947-A0A0P0VPD7"/>
<evidence type="ECO:0000256" key="1">
    <source>
        <dbReference type="SAM" id="MobiDB-lite"/>
    </source>
</evidence>
<keyword evidence="3" id="KW-1185">Reference proteome</keyword>
<proteinExistence type="predicted"/>
<dbReference type="Gramene" id="Os02t0744851-00">
    <property type="protein sequence ID" value="Os02t0744851-00"/>
    <property type="gene ID" value="Os02g0744851"/>
</dbReference>
<dbReference type="EMBL" id="AP014958">
    <property type="protein sequence ID" value="BAS80894.1"/>
    <property type="molecule type" value="Genomic_DNA"/>
</dbReference>
<reference evidence="2 3" key="2">
    <citation type="journal article" date="2013" name="Plant Cell Physiol.">
        <title>Rice Annotation Project Database (RAP-DB): an integrative and interactive database for rice genomics.</title>
        <authorList>
            <person name="Sakai H."/>
            <person name="Lee S.S."/>
            <person name="Tanaka T."/>
            <person name="Numa H."/>
            <person name="Kim J."/>
            <person name="Kawahara Y."/>
            <person name="Wakimoto H."/>
            <person name="Yang C.C."/>
            <person name="Iwamoto M."/>
            <person name="Abe T."/>
            <person name="Yamada Y."/>
            <person name="Muto A."/>
            <person name="Inokuchi H."/>
            <person name="Ikemura T."/>
            <person name="Matsumoto T."/>
            <person name="Sasaki T."/>
            <person name="Itoh T."/>
        </authorList>
    </citation>
    <scope>NUCLEOTIDE SEQUENCE [LARGE SCALE GENOMIC DNA]</scope>
    <source>
        <strain evidence="3">cv. Nipponbare</strain>
    </source>
</reference>
<dbReference type="FunCoup" id="A0A0P0VPD7">
    <property type="interactions" value="331"/>
</dbReference>
<reference evidence="2 3" key="3">
    <citation type="journal article" date="2013" name="Rice">
        <title>Improvement of the Oryza sativa Nipponbare reference genome using next generation sequence and optical map data.</title>
        <authorList>
            <person name="Kawahara Y."/>
            <person name="de la Bastide M."/>
            <person name="Hamilton J.P."/>
            <person name="Kanamori H."/>
            <person name="McCombie W.R."/>
            <person name="Ouyang S."/>
            <person name="Schwartz D.C."/>
            <person name="Tanaka T."/>
            <person name="Wu J."/>
            <person name="Zhou S."/>
            <person name="Childs K.L."/>
            <person name="Davidson R.M."/>
            <person name="Lin H."/>
            <person name="Quesada-Ocampo L."/>
            <person name="Vaillancourt B."/>
            <person name="Sakai H."/>
            <person name="Lee S.S."/>
            <person name="Kim J."/>
            <person name="Numa H."/>
            <person name="Itoh T."/>
            <person name="Buell C.R."/>
            <person name="Matsumoto T."/>
        </authorList>
    </citation>
    <scope>NUCLEOTIDE SEQUENCE [LARGE SCALE GENOMIC DNA]</scope>
    <source>
        <strain evidence="3">cv. Nipponbare</strain>
    </source>
</reference>
<dbReference type="Proteomes" id="UP000059680">
    <property type="component" value="Chromosome 2"/>
</dbReference>
<dbReference type="AlphaFoldDB" id="A0A0P0VPD7"/>
<gene>
    <name evidence="2" type="ordered locus">Os02g0744851</name>
    <name evidence="2" type="ORF">OSNPB_020744851</name>
</gene>
<evidence type="ECO:0000313" key="3">
    <source>
        <dbReference type="Proteomes" id="UP000059680"/>
    </source>
</evidence>
<organism evidence="2 3">
    <name type="scientific">Oryza sativa subsp. japonica</name>
    <name type="common">Rice</name>
    <dbReference type="NCBI Taxonomy" id="39947"/>
    <lineage>
        <taxon>Eukaryota</taxon>
        <taxon>Viridiplantae</taxon>
        <taxon>Streptophyta</taxon>
        <taxon>Embryophyta</taxon>
        <taxon>Tracheophyta</taxon>
        <taxon>Spermatophyta</taxon>
        <taxon>Magnoliopsida</taxon>
        <taxon>Liliopsida</taxon>
        <taxon>Poales</taxon>
        <taxon>Poaceae</taxon>
        <taxon>BOP clade</taxon>
        <taxon>Oryzoideae</taxon>
        <taxon>Oryzeae</taxon>
        <taxon>Oryzinae</taxon>
        <taxon>Oryza</taxon>
        <taxon>Oryza sativa</taxon>
    </lineage>
</organism>
<name>A0A0P0VPD7_ORYSJ</name>
<feature type="compositionally biased region" description="Low complexity" evidence="1">
    <location>
        <begin position="62"/>
        <end position="77"/>
    </location>
</feature>
<reference evidence="3" key="1">
    <citation type="journal article" date="2005" name="Nature">
        <title>The map-based sequence of the rice genome.</title>
        <authorList>
            <consortium name="International rice genome sequencing project (IRGSP)"/>
            <person name="Matsumoto T."/>
            <person name="Wu J."/>
            <person name="Kanamori H."/>
            <person name="Katayose Y."/>
            <person name="Fujisawa M."/>
            <person name="Namiki N."/>
            <person name="Mizuno H."/>
            <person name="Yamamoto K."/>
            <person name="Antonio B.A."/>
            <person name="Baba T."/>
            <person name="Sakata K."/>
            <person name="Nagamura Y."/>
            <person name="Aoki H."/>
            <person name="Arikawa K."/>
            <person name="Arita K."/>
            <person name="Bito T."/>
            <person name="Chiden Y."/>
            <person name="Fujitsuka N."/>
            <person name="Fukunaka R."/>
            <person name="Hamada M."/>
            <person name="Harada C."/>
            <person name="Hayashi A."/>
            <person name="Hijishita S."/>
            <person name="Honda M."/>
            <person name="Hosokawa S."/>
            <person name="Ichikawa Y."/>
            <person name="Idonuma A."/>
            <person name="Iijima M."/>
            <person name="Ikeda M."/>
            <person name="Ikeno M."/>
            <person name="Ito K."/>
            <person name="Ito S."/>
            <person name="Ito T."/>
            <person name="Ito Y."/>
            <person name="Ito Y."/>
            <person name="Iwabuchi A."/>
            <person name="Kamiya K."/>
            <person name="Karasawa W."/>
            <person name="Kurita K."/>
            <person name="Katagiri S."/>
            <person name="Kikuta A."/>
            <person name="Kobayashi H."/>
            <person name="Kobayashi N."/>
            <person name="Machita K."/>
            <person name="Maehara T."/>
            <person name="Masukawa M."/>
            <person name="Mizubayashi T."/>
            <person name="Mukai Y."/>
            <person name="Nagasaki H."/>
            <person name="Nagata Y."/>
            <person name="Naito S."/>
            <person name="Nakashima M."/>
            <person name="Nakama Y."/>
            <person name="Nakamichi Y."/>
            <person name="Nakamura M."/>
            <person name="Meguro A."/>
            <person name="Negishi M."/>
            <person name="Ohta I."/>
            <person name="Ohta T."/>
            <person name="Okamoto M."/>
            <person name="Ono N."/>
            <person name="Saji S."/>
            <person name="Sakaguchi M."/>
            <person name="Sakai K."/>
            <person name="Shibata M."/>
            <person name="Shimokawa T."/>
            <person name="Song J."/>
            <person name="Takazaki Y."/>
            <person name="Terasawa K."/>
            <person name="Tsugane M."/>
            <person name="Tsuji K."/>
            <person name="Ueda S."/>
            <person name="Waki K."/>
            <person name="Yamagata H."/>
            <person name="Yamamoto M."/>
            <person name="Yamamoto S."/>
            <person name="Yamane H."/>
            <person name="Yoshiki S."/>
            <person name="Yoshihara R."/>
            <person name="Yukawa K."/>
            <person name="Zhong H."/>
            <person name="Yano M."/>
            <person name="Yuan Q."/>
            <person name="Ouyang S."/>
            <person name="Liu J."/>
            <person name="Jones K.M."/>
            <person name="Gansberger K."/>
            <person name="Moffat K."/>
            <person name="Hill J."/>
            <person name="Bera J."/>
            <person name="Fadrosh D."/>
            <person name="Jin S."/>
            <person name="Johri S."/>
            <person name="Kim M."/>
            <person name="Overton L."/>
            <person name="Reardon M."/>
            <person name="Tsitrin T."/>
            <person name="Vuong H."/>
            <person name="Weaver B."/>
            <person name="Ciecko A."/>
            <person name="Tallon L."/>
            <person name="Jackson J."/>
            <person name="Pai G."/>
            <person name="Aken S.V."/>
            <person name="Utterback T."/>
            <person name="Reidmuller S."/>
            <person name="Feldblyum T."/>
            <person name="Hsiao J."/>
            <person name="Zismann V."/>
            <person name="Iobst S."/>
            <person name="de Vazeille A.R."/>
            <person name="Buell C.R."/>
            <person name="Ying K."/>
            <person name="Li Y."/>
            <person name="Lu T."/>
            <person name="Huang Y."/>
            <person name="Zhao Q."/>
            <person name="Feng Q."/>
            <person name="Zhang L."/>
            <person name="Zhu J."/>
            <person name="Weng Q."/>
            <person name="Mu J."/>
            <person name="Lu Y."/>
            <person name="Fan D."/>
            <person name="Liu Y."/>
            <person name="Guan J."/>
            <person name="Zhang Y."/>
            <person name="Yu S."/>
            <person name="Liu X."/>
            <person name="Zhang Y."/>
            <person name="Hong G."/>
            <person name="Han B."/>
            <person name="Choisne N."/>
            <person name="Demange N."/>
            <person name="Orjeda G."/>
            <person name="Samain S."/>
            <person name="Cattolico L."/>
            <person name="Pelletier E."/>
            <person name="Couloux A."/>
            <person name="Segurens B."/>
            <person name="Wincker P."/>
            <person name="D'Hont A."/>
            <person name="Scarpelli C."/>
            <person name="Weissenbach J."/>
            <person name="Salanoubat M."/>
            <person name="Quetier F."/>
            <person name="Yu Y."/>
            <person name="Kim H.R."/>
            <person name="Rambo T."/>
            <person name="Currie J."/>
            <person name="Collura K."/>
            <person name="Luo M."/>
            <person name="Yang T."/>
            <person name="Ammiraju J.S.S."/>
            <person name="Engler F."/>
            <person name="Soderlund C."/>
            <person name="Wing R.A."/>
            <person name="Palmer L.E."/>
            <person name="de la Bastide M."/>
            <person name="Spiegel L."/>
            <person name="Nascimento L."/>
            <person name="Zutavern T."/>
            <person name="O'Shaughnessy A."/>
            <person name="Dike S."/>
            <person name="Dedhia N."/>
            <person name="Preston R."/>
            <person name="Balija V."/>
            <person name="McCombie W.R."/>
            <person name="Chow T."/>
            <person name="Chen H."/>
            <person name="Chung M."/>
            <person name="Chen C."/>
            <person name="Shaw J."/>
            <person name="Wu H."/>
            <person name="Hsiao K."/>
            <person name="Chao Y."/>
            <person name="Chu M."/>
            <person name="Cheng C."/>
            <person name="Hour A."/>
            <person name="Lee P."/>
            <person name="Lin S."/>
            <person name="Lin Y."/>
            <person name="Liou J."/>
            <person name="Liu S."/>
            <person name="Hsing Y."/>
            <person name="Raghuvanshi S."/>
            <person name="Mohanty A."/>
            <person name="Bharti A.K."/>
            <person name="Gaur A."/>
            <person name="Gupta V."/>
            <person name="Kumar D."/>
            <person name="Ravi V."/>
            <person name="Vij S."/>
            <person name="Kapur A."/>
            <person name="Khurana P."/>
            <person name="Khurana P."/>
            <person name="Khurana J.P."/>
            <person name="Tyagi A.K."/>
            <person name="Gaikwad K."/>
            <person name="Singh A."/>
            <person name="Dalal V."/>
            <person name="Srivastava S."/>
            <person name="Dixit A."/>
            <person name="Pal A.K."/>
            <person name="Ghazi I.A."/>
            <person name="Yadav M."/>
            <person name="Pandit A."/>
            <person name="Bhargava A."/>
            <person name="Sureshbabu K."/>
            <person name="Batra K."/>
            <person name="Sharma T.R."/>
            <person name="Mohapatra T."/>
            <person name="Singh N.K."/>
            <person name="Messing J."/>
            <person name="Nelson A.B."/>
            <person name="Fuks G."/>
            <person name="Kavchok S."/>
            <person name="Keizer G."/>
            <person name="Linton E."/>
            <person name="Llaca V."/>
            <person name="Song R."/>
            <person name="Tanyolac B."/>
            <person name="Young S."/>
            <person name="Ho-Il K."/>
            <person name="Hahn J.H."/>
            <person name="Sangsakoo G."/>
            <person name="Vanavichit A."/>
            <person name="de Mattos Luiz.A.T."/>
            <person name="Zimmer P.D."/>
            <person name="Malone G."/>
            <person name="Dellagostin O."/>
            <person name="de Oliveira A.C."/>
            <person name="Bevan M."/>
            <person name="Bancroft I."/>
            <person name="Minx P."/>
            <person name="Cordum H."/>
            <person name="Wilson R."/>
            <person name="Cheng Z."/>
            <person name="Jin W."/>
            <person name="Jiang J."/>
            <person name="Leong S.A."/>
            <person name="Iwama H."/>
            <person name="Gojobori T."/>
            <person name="Itoh T."/>
            <person name="Niimura Y."/>
            <person name="Fujii Y."/>
            <person name="Habara T."/>
            <person name="Sakai H."/>
            <person name="Sato Y."/>
            <person name="Wilson G."/>
            <person name="Kumar K."/>
            <person name="McCouch S."/>
            <person name="Juretic N."/>
            <person name="Hoen D."/>
            <person name="Wright S."/>
            <person name="Bruskiewich R."/>
            <person name="Bureau T."/>
            <person name="Miyao A."/>
            <person name="Hirochika H."/>
            <person name="Nishikawa T."/>
            <person name="Kadowaki K."/>
            <person name="Sugiura M."/>
            <person name="Burr B."/>
            <person name="Sasaki T."/>
        </authorList>
    </citation>
    <scope>NUCLEOTIDE SEQUENCE [LARGE SCALE GENOMIC DNA]</scope>
    <source>
        <strain evidence="3">cv. Nipponbare</strain>
    </source>
</reference>
<sequence>MPMYSCGASVPPMSTATLDGEIIFIFLTFLSTRSSGRSNSDTMHSGMAPPQGLQLSSFRSMSTVSTPPLASASAAAPPAGPPPTTATRSRRPLGSFGLDAAARVTSLAILLPRLMPPRTDDGMTKVARAAAAEDDSEVIVSVASPPRIRKRSLSFELDLAVEE</sequence>
<accession>A0A0P0VPD7</accession>
<evidence type="ECO:0000313" key="2">
    <source>
        <dbReference type="EMBL" id="BAS80894.1"/>
    </source>
</evidence>